<dbReference type="Proteomes" id="UP000177697">
    <property type="component" value="Unassembled WGS sequence"/>
</dbReference>
<reference evidence="2 3" key="1">
    <citation type="journal article" date="2016" name="Nat. Commun.">
        <title>Thousands of microbial genomes shed light on interconnected biogeochemical processes in an aquifer system.</title>
        <authorList>
            <person name="Anantharaman K."/>
            <person name="Brown C.T."/>
            <person name="Hug L.A."/>
            <person name="Sharon I."/>
            <person name="Castelle C.J."/>
            <person name="Probst A.J."/>
            <person name="Thomas B.C."/>
            <person name="Singh A."/>
            <person name="Wilkins M.J."/>
            <person name="Karaoz U."/>
            <person name="Brodie E.L."/>
            <person name="Williams K.H."/>
            <person name="Hubbard S.S."/>
            <person name="Banfield J.F."/>
        </authorList>
    </citation>
    <scope>NUCLEOTIDE SEQUENCE [LARGE SCALE GENOMIC DNA]</scope>
</reference>
<feature type="compositionally biased region" description="Basic and acidic residues" evidence="1">
    <location>
        <begin position="39"/>
        <end position="52"/>
    </location>
</feature>
<evidence type="ECO:0000313" key="3">
    <source>
        <dbReference type="Proteomes" id="UP000177697"/>
    </source>
</evidence>
<proteinExistence type="predicted"/>
<dbReference type="EMBL" id="MHWW01000006">
    <property type="protein sequence ID" value="OHB15656.1"/>
    <property type="molecule type" value="Genomic_DNA"/>
</dbReference>
<organism evidence="2 3">
    <name type="scientific">Candidatus Zambryskibacteria bacterium RIFOXYC1_FULL_39_10</name>
    <dbReference type="NCBI Taxonomy" id="1802779"/>
    <lineage>
        <taxon>Bacteria</taxon>
        <taxon>Candidatus Zambryskiibacteriota</taxon>
    </lineage>
</organism>
<sequence>MATQTIQNPWWLPFRRPIDPFGAKAREESPTPPLKKKQERGLEKRGHGHDGRNLCVNTFRHDEPGTAAFAALFAK</sequence>
<feature type="region of interest" description="Disordered" evidence="1">
    <location>
        <begin position="21"/>
        <end position="53"/>
    </location>
</feature>
<comment type="caution">
    <text evidence="2">The sequence shown here is derived from an EMBL/GenBank/DDBJ whole genome shotgun (WGS) entry which is preliminary data.</text>
</comment>
<accession>A0A1G2V201</accession>
<evidence type="ECO:0000256" key="1">
    <source>
        <dbReference type="SAM" id="MobiDB-lite"/>
    </source>
</evidence>
<dbReference type="AlphaFoldDB" id="A0A1G2V201"/>
<name>A0A1G2V201_9BACT</name>
<protein>
    <submittedName>
        <fullName evidence="2">Uncharacterized protein</fullName>
    </submittedName>
</protein>
<evidence type="ECO:0000313" key="2">
    <source>
        <dbReference type="EMBL" id="OHB15656.1"/>
    </source>
</evidence>
<gene>
    <name evidence="2" type="ORF">A2431_00665</name>
</gene>